<dbReference type="Pfam" id="PF10109">
    <property type="entry name" value="Phage_TAC_7"/>
    <property type="match status" value="1"/>
</dbReference>
<name>A0A9X7N5K3_PSEDE</name>
<keyword evidence="2" id="KW-1185">Reference proteome</keyword>
<dbReference type="KEGG" id="pden:F1C79_22230"/>
<gene>
    <name evidence="1" type="ORF">F1C79_22230</name>
</gene>
<dbReference type="Proteomes" id="UP000326659">
    <property type="component" value="Chromosome"/>
</dbReference>
<evidence type="ECO:0000313" key="2">
    <source>
        <dbReference type="Proteomes" id="UP000326659"/>
    </source>
</evidence>
<dbReference type="OrthoDB" id="7366507at2"/>
<proteinExistence type="predicted"/>
<evidence type="ECO:0000313" key="1">
    <source>
        <dbReference type="EMBL" id="QEY74105.1"/>
    </source>
</evidence>
<dbReference type="EMBL" id="CP043626">
    <property type="protein sequence ID" value="QEY74105.1"/>
    <property type="molecule type" value="Genomic_DNA"/>
</dbReference>
<sequence length="108" mass="11537">MERTEETTQVANPTEAVVTLDKPFTRGNNTIDSLTLRKPASGELRGVSLLDLMQMDVQALSKVLPRISQPTLTAHEVSTMDPADLLACGVAVSGFLLQKSAKEASLVA</sequence>
<dbReference type="AlphaFoldDB" id="A0A9X7N5K3"/>
<accession>A0A9X7N5K3</accession>
<organism evidence="1 2">
    <name type="scientific">Pseudomonas denitrificans</name>
    <dbReference type="NCBI Taxonomy" id="43306"/>
    <lineage>
        <taxon>Bacteria</taxon>
        <taxon>Pseudomonadati</taxon>
        <taxon>Pseudomonadota</taxon>
        <taxon>Gammaproteobacteria</taxon>
        <taxon>Pseudomonadales</taxon>
        <taxon>Pseudomonadaceae</taxon>
        <taxon>Halopseudomonas</taxon>
    </lineage>
</organism>
<dbReference type="RefSeq" id="WP_151188619.1">
    <property type="nucleotide sequence ID" value="NZ_CP043626.1"/>
</dbReference>
<protein>
    <submittedName>
        <fullName evidence="1">Phage tail assembly protein</fullName>
    </submittedName>
</protein>
<dbReference type="InterPro" id="IPR019289">
    <property type="entry name" value="Phage_tail_E/E"/>
</dbReference>
<reference evidence="1 2" key="1">
    <citation type="submission" date="2019-09" db="EMBL/GenBank/DDBJ databases">
        <title>Prosopis cineraria nodule microbiome.</title>
        <authorList>
            <person name="Chaluvadi S.R."/>
            <person name="Ali R."/>
            <person name="Wang X."/>
        </authorList>
    </citation>
    <scope>NUCLEOTIDE SEQUENCE [LARGE SCALE GENOMIC DNA]</scope>
    <source>
        <strain evidence="1 2">BG1</strain>
    </source>
</reference>